<reference evidence="2 3" key="1">
    <citation type="submission" date="2022-06" db="EMBL/GenBank/DDBJ databases">
        <title>Actinoplanes abujensis sp. nov., isolated from Nigerian arid soil.</title>
        <authorList>
            <person name="Ding P."/>
        </authorList>
    </citation>
    <scope>NUCLEOTIDE SEQUENCE [LARGE SCALE GENOMIC DNA]</scope>
    <source>
        <strain evidence="3">TRM88002</strain>
    </source>
</reference>
<evidence type="ECO:0000313" key="2">
    <source>
        <dbReference type="EMBL" id="MCM4079219.1"/>
    </source>
</evidence>
<accession>A0ABT0Y1K5</accession>
<dbReference type="PANTHER" id="PTHR36512:SF3">
    <property type="entry name" value="BLR5678 PROTEIN"/>
    <property type="match status" value="1"/>
</dbReference>
<dbReference type="InterPro" id="IPR005321">
    <property type="entry name" value="Peptidase_S58_DmpA"/>
</dbReference>
<comment type="caution">
    <text evidence="2">The sequence shown here is derived from an EMBL/GenBank/DDBJ whole genome shotgun (WGS) entry which is preliminary data.</text>
</comment>
<comment type="similarity">
    <text evidence="1">Belongs to the peptidase S58 family.</text>
</comment>
<protein>
    <submittedName>
        <fullName evidence="2">P1 family peptidase</fullName>
    </submittedName>
</protein>
<dbReference type="SUPFAM" id="SSF56266">
    <property type="entry name" value="DmpA/ArgJ-like"/>
    <property type="match status" value="1"/>
</dbReference>
<organism evidence="2 3">
    <name type="scientific">Paractinoplanes hotanensis</name>
    <dbReference type="NCBI Taxonomy" id="2906497"/>
    <lineage>
        <taxon>Bacteria</taxon>
        <taxon>Bacillati</taxon>
        <taxon>Actinomycetota</taxon>
        <taxon>Actinomycetes</taxon>
        <taxon>Micromonosporales</taxon>
        <taxon>Micromonosporaceae</taxon>
        <taxon>Paractinoplanes</taxon>
    </lineage>
</organism>
<dbReference type="Proteomes" id="UP001523216">
    <property type="component" value="Unassembled WGS sequence"/>
</dbReference>
<dbReference type="EMBL" id="JAMQOL010000020">
    <property type="protein sequence ID" value="MCM4079219.1"/>
    <property type="molecule type" value="Genomic_DNA"/>
</dbReference>
<name>A0ABT0Y1K5_9ACTN</name>
<dbReference type="PANTHER" id="PTHR36512">
    <property type="entry name" value="D-AMINOPEPTIDASE"/>
    <property type="match status" value="1"/>
</dbReference>
<keyword evidence="3" id="KW-1185">Reference proteome</keyword>
<proteinExistence type="inferred from homology"/>
<dbReference type="InterPro" id="IPR016117">
    <property type="entry name" value="ArgJ-like_dom_sf"/>
</dbReference>
<dbReference type="Pfam" id="PF03576">
    <property type="entry name" value="Peptidase_S58"/>
    <property type="match status" value="1"/>
</dbReference>
<evidence type="ECO:0000313" key="3">
    <source>
        <dbReference type="Proteomes" id="UP001523216"/>
    </source>
</evidence>
<dbReference type="RefSeq" id="WP_251799087.1">
    <property type="nucleotide sequence ID" value="NZ_JAMQOL010000020.1"/>
</dbReference>
<gene>
    <name evidence="2" type="ORF">LXN57_16715</name>
</gene>
<sequence>MELTQAPRRARELGIVVGSRETGPWNAITDVAGVRVGHTTLVEGDDIRTGVTAIVPDQLDHRRALPAGLFVGNGHGKMVGSTQLAELGEIETPALLTATLSTFRVADALVSHMLRLPGRESVQSVNPIVAETNDGYLSDIRARPITAEHVHAALESASAGLPAEGSVGAGTGTGALGFKGGIGTASRRFTGGTGTASSEGAVTVGVLVQSNFSGLLRVLGVPILGRPAEQTGNSCVIVVATDGRFDARQLSRLARRAVFAMGRVGADFAGGSGDYAIAFSTAAPDGPPLPEAELEPAFASVLEAVEEALLNSLFMATTTTGFGGHTKHAVSHEQVLRALRESPGRGDRGHRDRGDS</sequence>
<evidence type="ECO:0000256" key="1">
    <source>
        <dbReference type="ARBA" id="ARBA00007068"/>
    </source>
</evidence>
<dbReference type="Gene3D" id="3.60.70.12">
    <property type="entry name" value="L-amino peptidase D-ALA esterase/amidase"/>
    <property type="match status" value="1"/>
</dbReference>